<protein>
    <submittedName>
        <fullName evidence="2">Uncharacterized protein</fullName>
    </submittedName>
</protein>
<proteinExistence type="predicted"/>
<gene>
    <name evidence="2" type="ORF">FSB_LOCUS36008</name>
</gene>
<name>A0A2N9H0U8_FAGSY</name>
<feature type="region of interest" description="Disordered" evidence="1">
    <location>
        <begin position="52"/>
        <end position="74"/>
    </location>
</feature>
<dbReference type="EMBL" id="OIVN01003002">
    <property type="protein sequence ID" value="SPD08126.1"/>
    <property type="molecule type" value="Genomic_DNA"/>
</dbReference>
<accession>A0A2N9H0U8</accession>
<sequence>MWSISDRSAELRRAAKLLQRHLSRAWTMEKNKNQQGPRQEWEIDVAAMSGLVSVPTSPQTPSPSNSQTRQGKKTLEYGVLAQEPRFGSVYAETTRVFCGFWF</sequence>
<reference evidence="2" key="1">
    <citation type="submission" date="2018-02" db="EMBL/GenBank/DDBJ databases">
        <authorList>
            <person name="Cohen D.B."/>
            <person name="Kent A.D."/>
        </authorList>
    </citation>
    <scope>NUCLEOTIDE SEQUENCE</scope>
</reference>
<organism evidence="2">
    <name type="scientific">Fagus sylvatica</name>
    <name type="common">Beechnut</name>
    <dbReference type="NCBI Taxonomy" id="28930"/>
    <lineage>
        <taxon>Eukaryota</taxon>
        <taxon>Viridiplantae</taxon>
        <taxon>Streptophyta</taxon>
        <taxon>Embryophyta</taxon>
        <taxon>Tracheophyta</taxon>
        <taxon>Spermatophyta</taxon>
        <taxon>Magnoliopsida</taxon>
        <taxon>eudicotyledons</taxon>
        <taxon>Gunneridae</taxon>
        <taxon>Pentapetalae</taxon>
        <taxon>rosids</taxon>
        <taxon>fabids</taxon>
        <taxon>Fagales</taxon>
        <taxon>Fagaceae</taxon>
        <taxon>Fagus</taxon>
    </lineage>
</organism>
<evidence type="ECO:0000313" key="2">
    <source>
        <dbReference type="EMBL" id="SPD08126.1"/>
    </source>
</evidence>
<feature type="compositionally biased region" description="Low complexity" evidence="1">
    <location>
        <begin position="55"/>
        <end position="69"/>
    </location>
</feature>
<evidence type="ECO:0000256" key="1">
    <source>
        <dbReference type="SAM" id="MobiDB-lite"/>
    </source>
</evidence>
<dbReference type="AlphaFoldDB" id="A0A2N9H0U8"/>